<dbReference type="AlphaFoldDB" id="A0A8E0KI44"/>
<gene>
    <name evidence="2" type="ORF">MBEBAB_0863</name>
</gene>
<proteinExistence type="predicted"/>
<dbReference type="EMBL" id="BATC01000009">
    <property type="protein sequence ID" value="GAD58613.1"/>
    <property type="molecule type" value="Genomic_DNA"/>
</dbReference>
<feature type="region of interest" description="Disordered" evidence="1">
    <location>
        <begin position="209"/>
        <end position="250"/>
    </location>
</feature>
<feature type="compositionally biased region" description="Low complexity" evidence="1">
    <location>
        <begin position="498"/>
        <end position="509"/>
    </location>
</feature>
<evidence type="ECO:0000313" key="3">
    <source>
        <dbReference type="Proteomes" id="UP000016569"/>
    </source>
</evidence>
<reference evidence="3" key="1">
    <citation type="journal article" date="2013" name="Genome Announc.">
        <title>Draft Genome Sequence of the Dimorphic Prosthecate Bacterium Brevundimonas abyssalis TAR-001T.</title>
        <authorList>
            <person name="Tsubouchi T."/>
            <person name="Nishi S."/>
            <person name="Usui K."/>
            <person name="Shimane Y."/>
            <person name="Takaki Y."/>
            <person name="Maruyama T."/>
            <person name="Hatada Y."/>
        </authorList>
    </citation>
    <scope>NUCLEOTIDE SEQUENCE [LARGE SCALE GENOMIC DNA]</scope>
    <source>
        <strain evidence="3">TAR-001</strain>
    </source>
</reference>
<dbReference type="Proteomes" id="UP000016569">
    <property type="component" value="Unassembled WGS sequence"/>
</dbReference>
<sequence>MTVQSPSGVGAAVGERRVVMQAPFNAAHGGPMGVDCVSARVSAGAAVEGVADVRLVVGPMVAVDLFQRARGHTQVLGSAPQRYVSLHQPSCRRMPVPVRCDVGGKASVDNDSAVALADSAPDRPTTVVQNGFDRREAGLGTLDVQRIILSAPTHHVPQQTLRNTAHGATLCGLVGLAPAAPKDPALVQVDPGAVIRWLPAKLRKNAGASARVHPQQHETHEVSTVGASRRHRGLPASRLQPPTPGGSQNCRDLLTAECVTRTDRGSRIGEDRLAGEAVLPVPVRCGRRKVLELATRPRRTDLARLGGVLVRLHRLRRTMDHIGLAGAALDVAERLAAPPVQHGRQAGAGRSRISKKGSLLARIKSDDLVDEHLFGLERAILGSARSGSLGQVLREYGFSLCKAVRAATCADVLVAVPDKVDGRKRSAGLGVNPASAEVEPSALSRPTHCLSSNSERTAAGVTNHCPATFFARRFPLRISVRKDERVSGPPGKKTATASRSVRGSSSPQSLGEGRSRTRDKVWPRWTGSPFSG</sequence>
<keyword evidence="3" id="KW-1185">Reference proteome</keyword>
<comment type="caution">
    <text evidence="2">The sequence shown here is derived from an EMBL/GenBank/DDBJ whole genome shotgun (WGS) entry which is preliminary data.</text>
</comment>
<accession>A0A8E0KI44</accession>
<organism evidence="2 3">
    <name type="scientific">Brevundimonas abyssalis TAR-001</name>
    <dbReference type="NCBI Taxonomy" id="1391729"/>
    <lineage>
        <taxon>Bacteria</taxon>
        <taxon>Pseudomonadati</taxon>
        <taxon>Pseudomonadota</taxon>
        <taxon>Alphaproteobacteria</taxon>
        <taxon>Caulobacterales</taxon>
        <taxon>Caulobacteraceae</taxon>
        <taxon>Brevundimonas</taxon>
    </lineage>
</organism>
<feature type="region of interest" description="Disordered" evidence="1">
    <location>
        <begin position="427"/>
        <end position="449"/>
    </location>
</feature>
<protein>
    <submittedName>
        <fullName evidence="2">Uncharacterized protein</fullName>
    </submittedName>
</protein>
<evidence type="ECO:0000313" key="2">
    <source>
        <dbReference type="EMBL" id="GAD58613.1"/>
    </source>
</evidence>
<name>A0A8E0KI44_9CAUL</name>
<feature type="region of interest" description="Disordered" evidence="1">
    <location>
        <begin position="481"/>
        <end position="532"/>
    </location>
</feature>
<feature type="compositionally biased region" description="Basic and acidic residues" evidence="1">
    <location>
        <begin position="513"/>
        <end position="522"/>
    </location>
</feature>
<evidence type="ECO:0000256" key="1">
    <source>
        <dbReference type="SAM" id="MobiDB-lite"/>
    </source>
</evidence>